<evidence type="ECO:0000313" key="3">
    <source>
        <dbReference type="EMBL" id="OGG01143.1"/>
    </source>
</evidence>
<proteinExistence type="predicted"/>
<dbReference type="GO" id="GO:0016887">
    <property type="term" value="F:ATP hydrolysis activity"/>
    <property type="evidence" value="ECO:0007669"/>
    <property type="project" value="InterPro"/>
</dbReference>
<name>A0A1F5YM74_9BACT</name>
<feature type="compositionally biased region" description="Low complexity" evidence="1">
    <location>
        <begin position="345"/>
        <end position="365"/>
    </location>
</feature>
<dbReference type="InterPro" id="IPR027417">
    <property type="entry name" value="P-loop_NTPase"/>
</dbReference>
<dbReference type="InterPro" id="IPR052026">
    <property type="entry name" value="ExeA_AAA_ATPase_DNA-bind"/>
</dbReference>
<feature type="region of interest" description="Disordered" evidence="1">
    <location>
        <begin position="570"/>
        <end position="591"/>
    </location>
</feature>
<dbReference type="Pfam" id="PF13401">
    <property type="entry name" value="AAA_22"/>
    <property type="match status" value="1"/>
</dbReference>
<reference evidence="3 4" key="1">
    <citation type="journal article" date="2016" name="Nat. Commun.">
        <title>Thousands of microbial genomes shed light on interconnected biogeochemical processes in an aquifer system.</title>
        <authorList>
            <person name="Anantharaman K."/>
            <person name="Brown C.T."/>
            <person name="Hug L.A."/>
            <person name="Sharon I."/>
            <person name="Castelle C.J."/>
            <person name="Probst A.J."/>
            <person name="Thomas B.C."/>
            <person name="Singh A."/>
            <person name="Wilkins M.J."/>
            <person name="Karaoz U."/>
            <person name="Brodie E.L."/>
            <person name="Williams K.H."/>
            <person name="Hubbard S.S."/>
            <person name="Banfield J.F."/>
        </authorList>
    </citation>
    <scope>NUCLEOTIDE SEQUENCE [LARGE SCALE GENOMIC DNA]</scope>
</reference>
<dbReference type="EMBL" id="MFIX01000222">
    <property type="protein sequence ID" value="OGG01143.1"/>
    <property type="molecule type" value="Genomic_DNA"/>
</dbReference>
<dbReference type="Gene3D" id="3.40.50.300">
    <property type="entry name" value="P-loop containing nucleotide triphosphate hydrolases"/>
    <property type="match status" value="1"/>
</dbReference>
<dbReference type="InterPro" id="IPR049945">
    <property type="entry name" value="AAA_22"/>
</dbReference>
<comment type="caution">
    <text evidence="3">The sequence shown here is derived from an EMBL/GenBank/DDBJ whole genome shotgun (WGS) entry which is preliminary data.</text>
</comment>
<sequence>MLYMSKQHQEGLIRLKYAVLSNKGGALLISENAGDGKTSLLARLRKELDQQYQGRCRTVFIDHPTLTPNQMVAEIGRQLGLRPNTTDKLALLNELRAFLLDSHRNQEKCLVMLDEGQMLCHRPDLLQELRILLNFCVSDAFLLTFVLSGQRPLDEAIRAMPEFYQRLPVRFFLRNLNLEDTRELIRHRLRMAGNPPGRDVFSEDGYTGIYNFSKGCPRVICSVADLALVIAHSRFSPQVDFVSVSQACSDMNRTDGAYHYFHFLKSFSSTEAAILDPGQRNTCQACGAAVESEARFCHNCGQDLAASMGSEIAIADQALSPPVERLSPGTRRMKRPAAGRKRDTASSAAQAGPPAAEPVSEAAPSKVEPAGAPVEEDIPPAAESAAGPVVEEVSPVEEPAEAAAPPLEVEAESQSVAETEESGAAETALPVSQQEEFALPDTVETILEQPTAEEPAEELAWEPLVRPEPEAGAKLKFILDAAFPELNGETVEKQDTPPVEPTIQHKAAEEAAGDFIKCSFCGLELAREIAECPNCGEKLIEEAESEPAGSLAAEQGGPLADQAAVDALPAGAGSQKAAVNGAGEEGENPDERVRRNLQPLESTAEERLLDELEALNLRKYIRNNNYLQQKKVPDPENSDLLFFPLGRLLGRSAVVQFSDGDREGSFTTRCGIIFTGSRLRLIFSDSQKEVAYESIEKVEVEELRKKDTPLLCQFILYTAGGIYRISLPFKVSVARPLSESLRRYLACKAPDPASAAAAGE</sequence>
<accession>A0A1F5YM74</accession>
<protein>
    <recommendedName>
        <fullName evidence="2">ORC1/DEAH AAA+ ATPase domain-containing protein</fullName>
    </recommendedName>
</protein>
<evidence type="ECO:0000256" key="1">
    <source>
        <dbReference type="SAM" id="MobiDB-lite"/>
    </source>
</evidence>
<dbReference type="STRING" id="1817867.A3F83_11975"/>
<evidence type="ECO:0000259" key="2">
    <source>
        <dbReference type="Pfam" id="PF13401"/>
    </source>
</evidence>
<dbReference type="PANTHER" id="PTHR35894">
    <property type="entry name" value="GENERAL SECRETION PATHWAY PROTEIN A-RELATED"/>
    <property type="match status" value="1"/>
</dbReference>
<dbReference type="AlphaFoldDB" id="A0A1F5YM74"/>
<dbReference type="PANTHER" id="PTHR35894:SF1">
    <property type="entry name" value="PHOSPHORIBULOKINASE _ URIDINE KINASE FAMILY"/>
    <property type="match status" value="1"/>
</dbReference>
<dbReference type="Proteomes" id="UP000179129">
    <property type="component" value="Unassembled WGS sequence"/>
</dbReference>
<dbReference type="SUPFAM" id="SSF52540">
    <property type="entry name" value="P-loop containing nucleoside triphosphate hydrolases"/>
    <property type="match status" value="1"/>
</dbReference>
<gene>
    <name evidence="3" type="ORF">A3F83_11975</name>
</gene>
<feature type="region of interest" description="Disordered" evidence="1">
    <location>
        <begin position="319"/>
        <end position="429"/>
    </location>
</feature>
<feature type="domain" description="ORC1/DEAH AAA+ ATPase" evidence="2">
    <location>
        <begin position="27"/>
        <end position="155"/>
    </location>
</feature>
<organism evidence="3 4">
    <name type="scientific">Candidatus Glassbacteria bacterium RIFCSPLOWO2_12_FULL_58_11</name>
    <dbReference type="NCBI Taxonomy" id="1817867"/>
    <lineage>
        <taxon>Bacteria</taxon>
        <taxon>Candidatus Glassiibacteriota</taxon>
    </lineage>
</organism>
<evidence type="ECO:0000313" key="4">
    <source>
        <dbReference type="Proteomes" id="UP000179129"/>
    </source>
</evidence>